<dbReference type="EMBL" id="JBELPY010000009">
    <property type="protein sequence ID" value="MFL9835091.1"/>
    <property type="molecule type" value="Genomic_DNA"/>
</dbReference>
<sequence>MIKFFDKKIFIVFSILAINLVNAQGDTPGAPCFPGDPCDVRPTSPIDMYVYVLVIAAIIGITYFAKKYKAQKI</sequence>
<feature type="chain" id="PRO_5046167192" evidence="2">
    <location>
        <begin position="24"/>
        <end position="73"/>
    </location>
</feature>
<keyword evidence="1" id="KW-0812">Transmembrane</keyword>
<comment type="caution">
    <text evidence="3">The sequence shown here is derived from an EMBL/GenBank/DDBJ whole genome shotgun (WGS) entry which is preliminary data.</text>
</comment>
<protein>
    <submittedName>
        <fullName evidence="3">Signal peptidase</fullName>
    </submittedName>
</protein>
<gene>
    <name evidence="3" type="ORF">ABS765_13770</name>
</gene>
<keyword evidence="4" id="KW-1185">Reference proteome</keyword>
<evidence type="ECO:0000256" key="2">
    <source>
        <dbReference type="SAM" id="SignalP"/>
    </source>
</evidence>
<dbReference type="Proteomes" id="UP001629058">
    <property type="component" value="Unassembled WGS sequence"/>
</dbReference>
<organism evidence="3 4">
    <name type="scientific">Chryseobacterium terrae</name>
    <dbReference type="NCBI Taxonomy" id="3163299"/>
    <lineage>
        <taxon>Bacteria</taxon>
        <taxon>Pseudomonadati</taxon>
        <taxon>Bacteroidota</taxon>
        <taxon>Flavobacteriia</taxon>
        <taxon>Flavobacteriales</taxon>
        <taxon>Weeksellaceae</taxon>
        <taxon>Chryseobacterium group</taxon>
        <taxon>Chryseobacterium</taxon>
    </lineage>
</organism>
<accession>A0ABW8Y4J1</accession>
<name>A0ABW8Y4J1_9FLAO</name>
<evidence type="ECO:0000313" key="3">
    <source>
        <dbReference type="EMBL" id="MFL9835091.1"/>
    </source>
</evidence>
<keyword evidence="2" id="KW-0732">Signal</keyword>
<keyword evidence="1" id="KW-1133">Transmembrane helix</keyword>
<feature type="transmembrane region" description="Helical" evidence="1">
    <location>
        <begin position="47"/>
        <end position="65"/>
    </location>
</feature>
<dbReference type="RefSeq" id="WP_408091495.1">
    <property type="nucleotide sequence ID" value="NZ_JBELPY010000009.1"/>
</dbReference>
<proteinExistence type="predicted"/>
<evidence type="ECO:0000256" key="1">
    <source>
        <dbReference type="SAM" id="Phobius"/>
    </source>
</evidence>
<keyword evidence="1" id="KW-0472">Membrane</keyword>
<evidence type="ECO:0000313" key="4">
    <source>
        <dbReference type="Proteomes" id="UP001629058"/>
    </source>
</evidence>
<reference evidence="3 4" key="1">
    <citation type="submission" date="2024-06" db="EMBL/GenBank/DDBJ databases">
        <authorList>
            <person name="Kaempfer P."/>
            <person name="Viver T."/>
        </authorList>
    </citation>
    <scope>NUCLEOTIDE SEQUENCE [LARGE SCALE GENOMIC DNA]</scope>
    <source>
        <strain evidence="3 4">ST-37</strain>
    </source>
</reference>
<feature type="signal peptide" evidence="2">
    <location>
        <begin position="1"/>
        <end position="23"/>
    </location>
</feature>